<feature type="non-terminal residue" evidence="2">
    <location>
        <position position="104"/>
    </location>
</feature>
<dbReference type="Gene3D" id="3.20.20.80">
    <property type="entry name" value="Glycosidases"/>
    <property type="match status" value="1"/>
</dbReference>
<dbReference type="Proteomes" id="UP001519887">
    <property type="component" value="Unassembled WGS sequence"/>
</dbReference>
<name>A0ABS7CN23_9BACL</name>
<dbReference type="InterPro" id="IPR017853">
    <property type="entry name" value="GH"/>
</dbReference>
<accession>A0ABS7CN23</accession>
<feature type="domain" description="Glycosyl hydrolase family 67 catalytic" evidence="1">
    <location>
        <begin position="1"/>
        <end position="93"/>
    </location>
</feature>
<keyword evidence="3" id="KW-1185">Reference proteome</keyword>
<proteinExistence type="predicted"/>
<organism evidence="2 3">
    <name type="scientific">Paenibacillus sepulcri</name>
    <dbReference type="NCBI Taxonomy" id="359917"/>
    <lineage>
        <taxon>Bacteria</taxon>
        <taxon>Bacillati</taxon>
        <taxon>Bacillota</taxon>
        <taxon>Bacilli</taxon>
        <taxon>Bacillales</taxon>
        <taxon>Paenibacillaceae</taxon>
        <taxon>Paenibacillus</taxon>
    </lineage>
</organism>
<evidence type="ECO:0000313" key="3">
    <source>
        <dbReference type="Proteomes" id="UP001519887"/>
    </source>
</evidence>
<dbReference type="InterPro" id="IPR011100">
    <property type="entry name" value="Glyco_hydro_67_cat"/>
</dbReference>
<evidence type="ECO:0000313" key="2">
    <source>
        <dbReference type="EMBL" id="MBW7462356.1"/>
    </source>
</evidence>
<dbReference type="PANTHER" id="PTHR39207">
    <property type="entry name" value="ALPHA-GLUCURONIDASE A"/>
    <property type="match status" value="1"/>
</dbReference>
<feature type="non-terminal residue" evidence="2">
    <location>
        <position position="1"/>
    </location>
</feature>
<comment type="caution">
    <text evidence="2">The sequence shown here is derived from an EMBL/GenBank/DDBJ whole genome shotgun (WGS) entry which is preliminary data.</text>
</comment>
<dbReference type="PANTHER" id="PTHR39207:SF1">
    <property type="entry name" value="ALPHA-GLUCURONIDASE A"/>
    <property type="match status" value="1"/>
</dbReference>
<dbReference type="Pfam" id="PF07488">
    <property type="entry name" value="Glyco_hydro_67M"/>
    <property type="match status" value="1"/>
</dbReference>
<reference evidence="2 3" key="1">
    <citation type="submission" date="2021-07" db="EMBL/GenBank/DDBJ databases">
        <title>Paenibacillus radiodurans sp. nov., isolated from the southeastern edge of Tengger Desert.</title>
        <authorList>
            <person name="Zhang G."/>
        </authorList>
    </citation>
    <scope>NUCLEOTIDE SEQUENCE [LARGE SCALE GENOMIC DNA]</scope>
    <source>
        <strain evidence="2 3">CCM 7311</strain>
    </source>
</reference>
<evidence type="ECO:0000259" key="1">
    <source>
        <dbReference type="Pfam" id="PF07488"/>
    </source>
</evidence>
<dbReference type="SUPFAM" id="SSF51445">
    <property type="entry name" value="(Trans)glycosidases"/>
    <property type="match status" value="1"/>
</dbReference>
<gene>
    <name evidence="2" type="ORF">K0U00_50725</name>
</gene>
<dbReference type="EMBL" id="JAHZIK010003847">
    <property type="protein sequence ID" value="MBW7462356.1"/>
    <property type="molecule type" value="Genomic_DNA"/>
</dbReference>
<sequence length="104" mass="11409">NGPMDFQVREPVSPLFGALPHTNQVLELQITQEYTGQQKHLCYLVPQWKEILDFDTYAKGEGSTIAELASGSLFDRPLGGMAAVSNIGDDANWTGHTLAQANLY</sequence>
<protein>
    <submittedName>
        <fullName evidence="2">Alpha-glucuronidase</fullName>
    </submittedName>
</protein>